<sequence length="423" mass="48749">MEKEFNPKIAVAISLQQHSYKTAEALEQNGMLYKYYTTVFYDKESIIYRLLKRYLNSDLTKRMQGKYSAIFSAKVSKYYEFLGLLFLFVIRKDHSRIILPKIKGIMNILFGVKIAKECIKHNIDVVIMYDTLAYYSFKKLKNSSAKTKRVLDMASVSAPHIRDILLRELESETSFKDSLQLSLKQYSRKLCLKYEKEIQLADYFLVACTFAKKTLIELGVKDKQIYYLPLGAEVDKFLPIKKKESLNKTKLKFLFVGRVEAAKGIFYLLNAFKELINYDIELDVVGAIKCNSADLEIYGINVNFLGNKRKEEMPAIYTDADVYILSSLWEGFSLSLFEALSSGLPVIATDCSCAPDVLTELEEGFTISSANITELKEKIVWFVNNKEKIPEMGLKSRELAKRYTWEKYSENLTEIIKSIVIED</sequence>
<dbReference type="GO" id="GO:0102710">
    <property type="term" value="F:D-inositol-3-phosphate glycosyltransferase activity"/>
    <property type="evidence" value="ECO:0007669"/>
    <property type="project" value="UniProtKB-EC"/>
</dbReference>
<dbReference type="EC" id="2.4.1.250" evidence="3"/>
<dbReference type="Pfam" id="PF00534">
    <property type="entry name" value="Glycos_transf_1"/>
    <property type="match status" value="1"/>
</dbReference>
<evidence type="ECO:0000256" key="1">
    <source>
        <dbReference type="ARBA" id="ARBA00022679"/>
    </source>
</evidence>
<dbReference type="EMBL" id="CAKMMW010000056">
    <property type="protein sequence ID" value="CAH1232808.1"/>
    <property type="molecule type" value="Genomic_DNA"/>
</dbReference>
<dbReference type="CDD" id="cd03801">
    <property type="entry name" value="GT4_PimA-like"/>
    <property type="match status" value="1"/>
</dbReference>
<comment type="caution">
    <text evidence="3">The sequence shown here is derived from an EMBL/GenBank/DDBJ whole genome shotgun (WGS) entry which is preliminary data.</text>
</comment>
<name>A0ABM9D0S9_9BACL</name>
<proteinExistence type="predicted"/>
<feature type="domain" description="Glycosyl transferase family 1" evidence="2">
    <location>
        <begin position="240"/>
        <end position="391"/>
    </location>
</feature>
<keyword evidence="4" id="KW-1185">Reference proteome</keyword>
<evidence type="ECO:0000313" key="3">
    <source>
        <dbReference type="EMBL" id="CAH1232808.1"/>
    </source>
</evidence>
<protein>
    <submittedName>
        <fullName evidence="3">D-inositol-3-phosphate glycosyltransferase</fullName>
        <ecNumber evidence="3">2.4.1.250</ecNumber>
    </submittedName>
</protein>
<gene>
    <name evidence="3" type="primary">mshA_7</name>
    <name evidence="3" type="ORF">PAECIP111891_07099</name>
</gene>
<keyword evidence="3" id="KW-0328">Glycosyltransferase</keyword>
<dbReference type="InterPro" id="IPR001296">
    <property type="entry name" value="Glyco_trans_1"/>
</dbReference>
<keyword evidence="1 3" id="KW-0808">Transferase</keyword>
<evidence type="ECO:0000259" key="2">
    <source>
        <dbReference type="Pfam" id="PF00534"/>
    </source>
</evidence>
<dbReference type="RefSeq" id="WP_236293620.1">
    <property type="nucleotide sequence ID" value="NZ_CAKMMW010000056.1"/>
</dbReference>
<dbReference type="SUPFAM" id="SSF53756">
    <property type="entry name" value="UDP-Glycosyltransferase/glycogen phosphorylase"/>
    <property type="match status" value="1"/>
</dbReference>
<dbReference type="Proteomes" id="UP000838821">
    <property type="component" value="Unassembled WGS sequence"/>
</dbReference>
<reference evidence="3" key="1">
    <citation type="submission" date="2022-01" db="EMBL/GenBank/DDBJ databases">
        <authorList>
            <person name="Criscuolo A."/>
        </authorList>
    </citation>
    <scope>NUCLEOTIDE SEQUENCE</scope>
    <source>
        <strain evidence="3">CIP111891</strain>
    </source>
</reference>
<evidence type="ECO:0000313" key="4">
    <source>
        <dbReference type="Proteomes" id="UP000838821"/>
    </source>
</evidence>
<dbReference type="PANTHER" id="PTHR46401">
    <property type="entry name" value="GLYCOSYLTRANSFERASE WBBK-RELATED"/>
    <property type="match status" value="1"/>
</dbReference>
<dbReference type="Gene3D" id="3.40.50.2000">
    <property type="entry name" value="Glycogen Phosphorylase B"/>
    <property type="match status" value="2"/>
</dbReference>
<accession>A0ABM9D0S9</accession>
<organism evidence="3 4">
    <name type="scientific">Paenibacillus allorhizoplanae</name>
    <dbReference type="NCBI Taxonomy" id="2905648"/>
    <lineage>
        <taxon>Bacteria</taxon>
        <taxon>Bacillati</taxon>
        <taxon>Bacillota</taxon>
        <taxon>Bacilli</taxon>
        <taxon>Bacillales</taxon>
        <taxon>Paenibacillaceae</taxon>
        <taxon>Paenibacillus</taxon>
    </lineage>
</organism>
<dbReference type="PANTHER" id="PTHR46401:SF2">
    <property type="entry name" value="GLYCOSYLTRANSFERASE WBBK-RELATED"/>
    <property type="match status" value="1"/>
</dbReference>